<evidence type="ECO:0000256" key="1">
    <source>
        <dbReference type="SAM" id="MobiDB-lite"/>
    </source>
</evidence>
<dbReference type="Proteomes" id="UP000000304">
    <property type="component" value="Chromosome 3R"/>
</dbReference>
<evidence type="ECO:0000313" key="2">
    <source>
        <dbReference type="EMBL" id="EDX11827.1"/>
    </source>
</evidence>
<reference evidence="2 3" key="1">
    <citation type="journal article" date="2007" name="Nature">
        <title>Evolution of genes and genomes on the Drosophila phylogeny.</title>
        <authorList>
            <consortium name="Drosophila 12 Genomes Consortium"/>
            <person name="Clark A.G."/>
            <person name="Eisen M.B."/>
            <person name="Smith D.R."/>
            <person name="Bergman C.M."/>
            <person name="Oliver B."/>
            <person name="Markow T.A."/>
            <person name="Kaufman T.C."/>
            <person name="Kellis M."/>
            <person name="Gelbart W."/>
            <person name="Iyer V.N."/>
            <person name="Pollard D.A."/>
            <person name="Sackton T.B."/>
            <person name="Larracuente A.M."/>
            <person name="Singh N.D."/>
            <person name="Abad J.P."/>
            <person name="Abt D.N."/>
            <person name="Adryan B."/>
            <person name="Aguade M."/>
            <person name="Akashi H."/>
            <person name="Anderson W.W."/>
            <person name="Aquadro C.F."/>
            <person name="Ardell D.H."/>
            <person name="Arguello R."/>
            <person name="Artieri C.G."/>
            <person name="Barbash D.A."/>
            <person name="Barker D."/>
            <person name="Barsanti P."/>
            <person name="Batterham P."/>
            <person name="Batzoglou S."/>
            <person name="Begun D."/>
            <person name="Bhutkar A."/>
            <person name="Blanco E."/>
            <person name="Bosak S.A."/>
            <person name="Bradley R.K."/>
            <person name="Brand A.D."/>
            <person name="Brent M.R."/>
            <person name="Brooks A.N."/>
            <person name="Brown R.H."/>
            <person name="Butlin R.K."/>
            <person name="Caggese C."/>
            <person name="Calvi B.R."/>
            <person name="Bernardo de Carvalho A."/>
            <person name="Caspi A."/>
            <person name="Castrezana S."/>
            <person name="Celniker S.E."/>
            <person name="Chang J.L."/>
            <person name="Chapple C."/>
            <person name="Chatterji S."/>
            <person name="Chinwalla A."/>
            <person name="Civetta A."/>
            <person name="Clifton S.W."/>
            <person name="Comeron J.M."/>
            <person name="Costello J.C."/>
            <person name="Coyne J.A."/>
            <person name="Daub J."/>
            <person name="David R.G."/>
            <person name="Delcher A.L."/>
            <person name="Delehaunty K."/>
            <person name="Do C.B."/>
            <person name="Ebling H."/>
            <person name="Edwards K."/>
            <person name="Eickbush T."/>
            <person name="Evans J.D."/>
            <person name="Filipski A."/>
            <person name="Findeiss S."/>
            <person name="Freyhult E."/>
            <person name="Fulton L."/>
            <person name="Fulton R."/>
            <person name="Garcia A.C."/>
            <person name="Gardiner A."/>
            <person name="Garfield D.A."/>
            <person name="Garvin B.E."/>
            <person name="Gibson G."/>
            <person name="Gilbert D."/>
            <person name="Gnerre S."/>
            <person name="Godfrey J."/>
            <person name="Good R."/>
            <person name="Gotea V."/>
            <person name="Gravely B."/>
            <person name="Greenberg A.J."/>
            <person name="Griffiths-Jones S."/>
            <person name="Gross S."/>
            <person name="Guigo R."/>
            <person name="Gustafson E.A."/>
            <person name="Haerty W."/>
            <person name="Hahn M.W."/>
            <person name="Halligan D.L."/>
            <person name="Halpern A.L."/>
            <person name="Halter G.M."/>
            <person name="Han M.V."/>
            <person name="Heger A."/>
            <person name="Hillier L."/>
            <person name="Hinrichs A.S."/>
            <person name="Holmes I."/>
            <person name="Hoskins R.A."/>
            <person name="Hubisz M.J."/>
            <person name="Hultmark D."/>
            <person name="Huntley M.A."/>
            <person name="Jaffe D.B."/>
            <person name="Jagadeeshan S."/>
            <person name="Jeck W.R."/>
            <person name="Johnson J."/>
            <person name="Jones C.D."/>
            <person name="Jordan W.C."/>
            <person name="Karpen G.H."/>
            <person name="Kataoka E."/>
            <person name="Keightley P.D."/>
            <person name="Kheradpour P."/>
            <person name="Kirkness E.F."/>
            <person name="Koerich L.B."/>
            <person name="Kristiansen K."/>
            <person name="Kudrna D."/>
            <person name="Kulathinal R.J."/>
            <person name="Kumar S."/>
            <person name="Kwok R."/>
            <person name="Lander E."/>
            <person name="Langley C.H."/>
            <person name="Lapoint R."/>
            <person name="Lazzaro B.P."/>
            <person name="Lee S.J."/>
            <person name="Levesque L."/>
            <person name="Li R."/>
            <person name="Lin C.F."/>
            <person name="Lin M.F."/>
            <person name="Lindblad-Toh K."/>
            <person name="Llopart A."/>
            <person name="Long M."/>
            <person name="Low L."/>
            <person name="Lozovsky E."/>
            <person name="Lu J."/>
            <person name="Luo M."/>
            <person name="Machado C.A."/>
            <person name="Makalowski W."/>
            <person name="Marzo M."/>
            <person name="Matsuda M."/>
            <person name="Matzkin L."/>
            <person name="McAllister B."/>
            <person name="McBride C.S."/>
            <person name="McKernan B."/>
            <person name="McKernan K."/>
            <person name="Mendez-Lago M."/>
            <person name="Minx P."/>
            <person name="Mollenhauer M.U."/>
            <person name="Montooth K."/>
            <person name="Mount S.M."/>
            <person name="Mu X."/>
            <person name="Myers E."/>
            <person name="Negre B."/>
            <person name="Newfeld S."/>
            <person name="Nielsen R."/>
            <person name="Noor M.A."/>
            <person name="O'Grady P."/>
            <person name="Pachter L."/>
            <person name="Papaceit M."/>
            <person name="Parisi M.J."/>
            <person name="Parisi M."/>
            <person name="Parts L."/>
            <person name="Pedersen J.S."/>
            <person name="Pesole G."/>
            <person name="Phillippy A.M."/>
            <person name="Ponting C.P."/>
            <person name="Pop M."/>
            <person name="Porcelli D."/>
            <person name="Powell J.R."/>
            <person name="Prohaska S."/>
            <person name="Pruitt K."/>
            <person name="Puig M."/>
            <person name="Quesneville H."/>
            <person name="Ram K.R."/>
            <person name="Rand D."/>
            <person name="Rasmussen M.D."/>
            <person name="Reed L.K."/>
            <person name="Reenan R."/>
            <person name="Reily A."/>
            <person name="Remington K.A."/>
            <person name="Rieger T.T."/>
            <person name="Ritchie M.G."/>
            <person name="Robin C."/>
            <person name="Rogers Y.H."/>
            <person name="Rohde C."/>
            <person name="Rozas J."/>
            <person name="Rubenfield M.J."/>
            <person name="Ruiz A."/>
            <person name="Russo S."/>
            <person name="Salzberg S.L."/>
            <person name="Sanchez-Gracia A."/>
            <person name="Saranga D.J."/>
            <person name="Sato H."/>
            <person name="Schaeffer S.W."/>
            <person name="Schatz M.C."/>
            <person name="Schlenke T."/>
            <person name="Schwartz R."/>
            <person name="Segarra C."/>
            <person name="Singh R.S."/>
            <person name="Sirot L."/>
            <person name="Sirota M."/>
            <person name="Sisneros N.B."/>
            <person name="Smith C.D."/>
            <person name="Smith T.F."/>
            <person name="Spieth J."/>
            <person name="Stage D.E."/>
            <person name="Stark A."/>
            <person name="Stephan W."/>
            <person name="Strausberg R.L."/>
            <person name="Strempel S."/>
            <person name="Sturgill D."/>
            <person name="Sutton G."/>
            <person name="Sutton G.G."/>
            <person name="Tao W."/>
            <person name="Teichmann S."/>
            <person name="Tobari Y.N."/>
            <person name="Tomimura Y."/>
            <person name="Tsolas J.M."/>
            <person name="Valente V.L."/>
            <person name="Venter E."/>
            <person name="Venter J.C."/>
            <person name="Vicario S."/>
            <person name="Vieira F.G."/>
            <person name="Vilella A.J."/>
            <person name="Villasante A."/>
            <person name="Walenz B."/>
            <person name="Wang J."/>
            <person name="Wasserman M."/>
            <person name="Watts T."/>
            <person name="Wilson D."/>
            <person name="Wilson R.K."/>
            <person name="Wing R.A."/>
            <person name="Wolfner M.F."/>
            <person name="Wong A."/>
            <person name="Wong G.K."/>
            <person name="Wu C.I."/>
            <person name="Wu G."/>
            <person name="Yamamoto D."/>
            <person name="Yang H.P."/>
            <person name="Yang S.P."/>
            <person name="Yorke J.A."/>
            <person name="Yoshida K."/>
            <person name="Zdobnov E."/>
            <person name="Zhang P."/>
            <person name="Zhang Y."/>
            <person name="Zimin A.V."/>
            <person name="Baldwin J."/>
            <person name="Abdouelleil A."/>
            <person name="Abdulkadir J."/>
            <person name="Abebe A."/>
            <person name="Abera B."/>
            <person name="Abreu J."/>
            <person name="Acer S.C."/>
            <person name="Aftuck L."/>
            <person name="Alexander A."/>
            <person name="An P."/>
            <person name="Anderson E."/>
            <person name="Anderson S."/>
            <person name="Arachi H."/>
            <person name="Azer M."/>
            <person name="Bachantsang P."/>
            <person name="Barry A."/>
            <person name="Bayul T."/>
            <person name="Berlin A."/>
            <person name="Bessette D."/>
            <person name="Bloom T."/>
            <person name="Blye J."/>
            <person name="Boguslavskiy L."/>
            <person name="Bonnet C."/>
            <person name="Boukhgalter B."/>
            <person name="Bourzgui I."/>
            <person name="Brown A."/>
            <person name="Cahill P."/>
            <person name="Channer S."/>
            <person name="Cheshatsang Y."/>
            <person name="Chuda L."/>
            <person name="Citroen M."/>
            <person name="Collymore A."/>
            <person name="Cooke P."/>
            <person name="Costello M."/>
            <person name="D'Aco K."/>
            <person name="Daza R."/>
            <person name="De Haan G."/>
            <person name="DeGray S."/>
            <person name="DeMaso C."/>
            <person name="Dhargay N."/>
            <person name="Dooley K."/>
            <person name="Dooley E."/>
            <person name="Doricent M."/>
            <person name="Dorje P."/>
            <person name="Dorjee K."/>
            <person name="Dupes A."/>
            <person name="Elong R."/>
            <person name="Falk J."/>
            <person name="Farina A."/>
            <person name="Faro S."/>
            <person name="Ferguson D."/>
            <person name="Fisher S."/>
            <person name="Foley C.D."/>
            <person name="Franke A."/>
            <person name="Friedrich D."/>
            <person name="Gadbois L."/>
            <person name="Gearin G."/>
            <person name="Gearin C.R."/>
            <person name="Giannoukos G."/>
            <person name="Goode T."/>
            <person name="Graham J."/>
            <person name="Grandbois E."/>
            <person name="Grewal S."/>
            <person name="Gyaltsen K."/>
            <person name="Hafez N."/>
            <person name="Hagos B."/>
            <person name="Hall J."/>
            <person name="Henson C."/>
            <person name="Hollinger A."/>
            <person name="Honan T."/>
            <person name="Huard M.D."/>
            <person name="Hughes L."/>
            <person name="Hurhula B."/>
            <person name="Husby M.E."/>
            <person name="Kamat A."/>
            <person name="Kanga B."/>
            <person name="Kashin S."/>
            <person name="Khazanovich D."/>
            <person name="Kisner P."/>
            <person name="Lance K."/>
            <person name="Lara M."/>
            <person name="Lee W."/>
            <person name="Lennon N."/>
            <person name="Letendre F."/>
            <person name="LeVine R."/>
            <person name="Lipovsky A."/>
            <person name="Liu X."/>
            <person name="Liu J."/>
            <person name="Liu S."/>
            <person name="Lokyitsang T."/>
            <person name="Lokyitsang Y."/>
            <person name="Lubonja R."/>
            <person name="Lui A."/>
            <person name="MacDonald P."/>
            <person name="Magnisalis V."/>
            <person name="Maru K."/>
            <person name="Matthews C."/>
            <person name="McCusker W."/>
            <person name="McDonough S."/>
            <person name="Mehta T."/>
            <person name="Meldrim J."/>
            <person name="Meneus L."/>
            <person name="Mihai O."/>
            <person name="Mihalev A."/>
            <person name="Mihova T."/>
            <person name="Mittelman R."/>
            <person name="Mlenga V."/>
            <person name="Montmayeur A."/>
            <person name="Mulrain L."/>
            <person name="Navidi A."/>
            <person name="Naylor J."/>
            <person name="Negash T."/>
            <person name="Nguyen T."/>
            <person name="Nguyen N."/>
            <person name="Nicol R."/>
            <person name="Norbu C."/>
            <person name="Norbu N."/>
            <person name="Novod N."/>
            <person name="O'Neill B."/>
            <person name="Osman S."/>
            <person name="Markiewicz E."/>
            <person name="Oyono O.L."/>
            <person name="Patti C."/>
            <person name="Phunkhang P."/>
            <person name="Pierre F."/>
            <person name="Priest M."/>
            <person name="Raghuraman S."/>
            <person name="Rege F."/>
            <person name="Reyes R."/>
            <person name="Rise C."/>
            <person name="Rogov P."/>
            <person name="Ross K."/>
            <person name="Ryan E."/>
            <person name="Settipalli S."/>
            <person name="Shea T."/>
            <person name="Sherpa N."/>
            <person name="Shi L."/>
            <person name="Shih D."/>
            <person name="Sparrow T."/>
            <person name="Spaulding J."/>
            <person name="Stalker J."/>
            <person name="Stange-Thomann N."/>
            <person name="Stavropoulos S."/>
            <person name="Stone C."/>
            <person name="Strader C."/>
            <person name="Tesfaye S."/>
            <person name="Thomson T."/>
            <person name="Thoulutsang Y."/>
            <person name="Thoulutsang D."/>
            <person name="Topham K."/>
            <person name="Topping I."/>
            <person name="Tsamla T."/>
            <person name="Vassiliev H."/>
            <person name="Vo A."/>
            <person name="Wangchuk T."/>
            <person name="Wangdi T."/>
            <person name="Weiand M."/>
            <person name="Wilkinson J."/>
            <person name="Wilson A."/>
            <person name="Yadav S."/>
            <person name="Young G."/>
            <person name="Yu Q."/>
            <person name="Zembek L."/>
            <person name="Zhong D."/>
            <person name="Zimmer A."/>
            <person name="Zwirko Z."/>
            <person name="Jaffe D.B."/>
            <person name="Alvarez P."/>
            <person name="Brockman W."/>
            <person name="Butler J."/>
            <person name="Chin C."/>
            <person name="Gnerre S."/>
            <person name="Grabherr M."/>
            <person name="Kleber M."/>
            <person name="Mauceli E."/>
            <person name="MacCallum I."/>
        </authorList>
    </citation>
    <scope>NUCLEOTIDE SEQUENCE [LARGE SCALE GENOMIC DNA]</scope>
    <source>
        <strain evidence="3">white501</strain>
    </source>
</reference>
<keyword evidence="3" id="KW-1185">Reference proteome</keyword>
<accession>B4QXP1</accession>
<dbReference type="EMBL" id="CM000364">
    <property type="protein sequence ID" value="EDX11827.1"/>
    <property type="molecule type" value="Genomic_DNA"/>
</dbReference>
<name>B4QXP1_DROSI</name>
<organism evidence="2 3">
    <name type="scientific">Drosophila simulans</name>
    <name type="common">Fruit fly</name>
    <dbReference type="NCBI Taxonomy" id="7240"/>
    <lineage>
        <taxon>Eukaryota</taxon>
        <taxon>Metazoa</taxon>
        <taxon>Ecdysozoa</taxon>
        <taxon>Arthropoda</taxon>
        <taxon>Hexapoda</taxon>
        <taxon>Insecta</taxon>
        <taxon>Pterygota</taxon>
        <taxon>Neoptera</taxon>
        <taxon>Endopterygota</taxon>
        <taxon>Diptera</taxon>
        <taxon>Brachycera</taxon>
        <taxon>Muscomorpha</taxon>
        <taxon>Ephydroidea</taxon>
        <taxon>Drosophilidae</taxon>
        <taxon>Drosophila</taxon>
        <taxon>Sophophora</taxon>
    </lineage>
</organism>
<gene>
    <name evidence="2" type="primary">Dsim\GD19838</name>
    <name evidence="2" type="ORF">Dsim_GD19838</name>
</gene>
<feature type="region of interest" description="Disordered" evidence="1">
    <location>
        <begin position="1"/>
        <end position="105"/>
    </location>
</feature>
<sequence length="105" mass="11272">MNGLLRRPVTVPRSVPAPEPVAGEAVARPSSKVNKHHGLTADGGQNAAENLKAKTPERGQIHMQDGAEARAPKTAKSESQRSRLKPQDGKKPPKQEVPPIGNDFR</sequence>
<proteinExistence type="predicted"/>
<dbReference type="AlphaFoldDB" id="B4QXP1"/>
<feature type="compositionally biased region" description="Low complexity" evidence="1">
    <location>
        <begin position="20"/>
        <end position="29"/>
    </location>
</feature>
<evidence type="ECO:0000313" key="3">
    <source>
        <dbReference type="Proteomes" id="UP000000304"/>
    </source>
</evidence>
<dbReference type="HOGENOM" id="CLU_2239387_0_0_1"/>
<protein>
    <submittedName>
        <fullName evidence="2">GD19838</fullName>
    </submittedName>
</protein>
<feature type="compositionally biased region" description="Basic and acidic residues" evidence="1">
    <location>
        <begin position="51"/>
        <end position="94"/>
    </location>
</feature>